<evidence type="ECO:0000313" key="3">
    <source>
        <dbReference type="Proteomes" id="UP001160148"/>
    </source>
</evidence>
<feature type="region of interest" description="Disordered" evidence="1">
    <location>
        <begin position="130"/>
        <end position="172"/>
    </location>
</feature>
<accession>A0AAV0XLG0</accession>
<proteinExistence type="predicted"/>
<keyword evidence="3" id="KW-1185">Reference proteome</keyword>
<feature type="compositionally biased region" description="Polar residues" evidence="1">
    <location>
        <begin position="1"/>
        <end position="14"/>
    </location>
</feature>
<dbReference type="Proteomes" id="UP001160148">
    <property type="component" value="Unassembled WGS sequence"/>
</dbReference>
<evidence type="ECO:0000256" key="1">
    <source>
        <dbReference type="SAM" id="MobiDB-lite"/>
    </source>
</evidence>
<protein>
    <submittedName>
        <fullName evidence="2">Uncharacterized protein</fullName>
    </submittedName>
</protein>
<evidence type="ECO:0000313" key="2">
    <source>
        <dbReference type="EMBL" id="CAI6368812.1"/>
    </source>
</evidence>
<gene>
    <name evidence="2" type="ORF">MEUPH1_LOCUS23129</name>
</gene>
<feature type="compositionally biased region" description="Basic and acidic residues" evidence="1">
    <location>
        <begin position="145"/>
        <end position="158"/>
    </location>
</feature>
<dbReference type="AlphaFoldDB" id="A0AAV0XLG0"/>
<feature type="region of interest" description="Disordered" evidence="1">
    <location>
        <begin position="1"/>
        <end position="42"/>
    </location>
</feature>
<reference evidence="2 3" key="1">
    <citation type="submission" date="2023-01" db="EMBL/GenBank/DDBJ databases">
        <authorList>
            <person name="Whitehead M."/>
        </authorList>
    </citation>
    <scope>NUCLEOTIDE SEQUENCE [LARGE SCALE GENOMIC DNA]</scope>
</reference>
<name>A0AAV0XLG0_9HEMI</name>
<feature type="compositionally biased region" description="Polar residues" evidence="1">
    <location>
        <begin position="130"/>
        <end position="141"/>
    </location>
</feature>
<comment type="caution">
    <text evidence="2">The sequence shown here is derived from an EMBL/GenBank/DDBJ whole genome shotgun (WGS) entry which is preliminary data.</text>
</comment>
<dbReference type="EMBL" id="CARXXK010000005">
    <property type="protein sequence ID" value="CAI6368812.1"/>
    <property type="molecule type" value="Genomic_DNA"/>
</dbReference>
<sequence>MVSIPRNTQSSSVQVKRRLTTRSEEVQEVKRHRRQDGVNAGASQGCQGLEAIQEDRDATTAYQQQVISHLSKITRLLEEIATQQRDSIRQMRTVTETTGLQQVRIEAIQSNLTKKATQGVQLYASLEASNPVSDTPVSHTQADPPPEHRNNNNEVRRSDRIRKKPSRLDDYV</sequence>
<organism evidence="2 3">
    <name type="scientific">Macrosiphum euphorbiae</name>
    <name type="common">potato aphid</name>
    <dbReference type="NCBI Taxonomy" id="13131"/>
    <lineage>
        <taxon>Eukaryota</taxon>
        <taxon>Metazoa</taxon>
        <taxon>Ecdysozoa</taxon>
        <taxon>Arthropoda</taxon>
        <taxon>Hexapoda</taxon>
        <taxon>Insecta</taxon>
        <taxon>Pterygota</taxon>
        <taxon>Neoptera</taxon>
        <taxon>Paraneoptera</taxon>
        <taxon>Hemiptera</taxon>
        <taxon>Sternorrhyncha</taxon>
        <taxon>Aphidomorpha</taxon>
        <taxon>Aphidoidea</taxon>
        <taxon>Aphididae</taxon>
        <taxon>Macrosiphini</taxon>
        <taxon>Macrosiphum</taxon>
    </lineage>
</organism>